<dbReference type="PANTHER" id="PTHR30154">
    <property type="entry name" value="LEUCINE-RESPONSIVE REGULATORY PROTEIN"/>
    <property type="match status" value="1"/>
</dbReference>
<dbReference type="InterPro" id="IPR011008">
    <property type="entry name" value="Dimeric_a/b-barrel"/>
</dbReference>
<dbReference type="Gene3D" id="3.30.70.920">
    <property type="match status" value="1"/>
</dbReference>
<dbReference type="InterPro" id="IPR000485">
    <property type="entry name" value="AsnC-type_HTH_dom"/>
</dbReference>
<dbReference type="SUPFAM" id="SSF54909">
    <property type="entry name" value="Dimeric alpha+beta barrel"/>
    <property type="match status" value="1"/>
</dbReference>
<dbReference type="Proteomes" id="UP001317259">
    <property type="component" value="Unassembled WGS sequence"/>
</dbReference>
<evidence type="ECO:0000256" key="3">
    <source>
        <dbReference type="ARBA" id="ARBA00023163"/>
    </source>
</evidence>
<organism evidence="5 6">
    <name type="scientific">Actinomadura luzonensis</name>
    <dbReference type="NCBI Taxonomy" id="2805427"/>
    <lineage>
        <taxon>Bacteria</taxon>
        <taxon>Bacillati</taxon>
        <taxon>Actinomycetota</taxon>
        <taxon>Actinomycetes</taxon>
        <taxon>Streptosporangiales</taxon>
        <taxon>Thermomonosporaceae</taxon>
        <taxon>Actinomadura</taxon>
    </lineage>
</organism>
<dbReference type="InterPro" id="IPR036388">
    <property type="entry name" value="WH-like_DNA-bd_sf"/>
</dbReference>
<accession>A0ABT0FTR7</accession>
<dbReference type="SUPFAM" id="SSF46785">
    <property type="entry name" value="Winged helix' DNA-binding domain"/>
    <property type="match status" value="1"/>
</dbReference>
<dbReference type="InterPro" id="IPR019888">
    <property type="entry name" value="Tscrpt_reg_AsnC-like"/>
</dbReference>
<dbReference type="PROSITE" id="PS50956">
    <property type="entry name" value="HTH_ASNC_2"/>
    <property type="match status" value="1"/>
</dbReference>
<dbReference type="Pfam" id="PF01037">
    <property type="entry name" value="AsnC_trans_reg"/>
    <property type="match status" value="1"/>
</dbReference>
<evidence type="ECO:0000256" key="2">
    <source>
        <dbReference type="ARBA" id="ARBA00023125"/>
    </source>
</evidence>
<protein>
    <submittedName>
        <fullName evidence="5">Lrp/AsnC family transcriptional regulator</fullName>
    </submittedName>
</protein>
<dbReference type="SMART" id="SM00344">
    <property type="entry name" value="HTH_ASNC"/>
    <property type="match status" value="1"/>
</dbReference>
<evidence type="ECO:0000313" key="6">
    <source>
        <dbReference type="Proteomes" id="UP001317259"/>
    </source>
</evidence>
<dbReference type="Gene3D" id="1.10.10.10">
    <property type="entry name" value="Winged helix-like DNA-binding domain superfamily/Winged helix DNA-binding domain"/>
    <property type="match status" value="1"/>
</dbReference>
<keyword evidence="1" id="KW-0805">Transcription regulation</keyword>
<dbReference type="PANTHER" id="PTHR30154:SF34">
    <property type="entry name" value="TRANSCRIPTIONAL REGULATOR AZLB"/>
    <property type="match status" value="1"/>
</dbReference>
<keyword evidence="6" id="KW-1185">Reference proteome</keyword>
<feature type="domain" description="HTH asnC-type" evidence="4">
    <location>
        <begin position="3"/>
        <end position="63"/>
    </location>
</feature>
<evidence type="ECO:0000313" key="5">
    <source>
        <dbReference type="EMBL" id="MCK2215568.1"/>
    </source>
</evidence>
<keyword evidence="2" id="KW-0238">DNA-binding</keyword>
<dbReference type="PRINTS" id="PR00033">
    <property type="entry name" value="HTHASNC"/>
</dbReference>
<keyword evidence="3" id="KW-0804">Transcription</keyword>
<reference evidence="5 6" key="1">
    <citation type="submission" date="2022-04" db="EMBL/GenBank/DDBJ databases">
        <title>Genome draft of Actinomadura sp. ATCC 31491.</title>
        <authorList>
            <person name="Shi X."/>
            <person name="Du Y."/>
        </authorList>
    </citation>
    <scope>NUCLEOTIDE SEQUENCE [LARGE SCALE GENOMIC DNA]</scope>
    <source>
        <strain evidence="5 6">ATCC 31491</strain>
    </source>
</reference>
<gene>
    <name evidence="5" type="ORF">MF672_017500</name>
</gene>
<dbReference type="EMBL" id="JAKRKC020000001">
    <property type="protein sequence ID" value="MCK2215568.1"/>
    <property type="molecule type" value="Genomic_DNA"/>
</dbReference>
<name>A0ABT0FTR7_9ACTN</name>
<dbReference type="RefSeq" id="WP_247815275.1">
    <property type="nucleotide sequence ID" value="NZ_JAKRKC020000001.1"/>
</dbReference>
<proteinExistence type="predicted"/>
<evidence type="ECO:0000259" key="4">
    <source>
        <dbReference type="PROSITE" id="PS50956"/>
    </source>
</evidence>
<evidence type="ECO:0000256" key="1">
    <source>
        <dbReference type="ARBA" id="ARBA00023015"/>
    </source>
</evidence>
<comment type="caution">
    <text evidence="5">The sequence shown here is derived from an EMBL/GenBank/DDBJ whole genome shotgun (WGS) entry which is preliminary data.</text>
</comment>
<sequence>MVLDAQDQAMLRVLSRDGRAGHGELAAAAGCSPATARRRLGQLRAAGVLRFDVEVPPRALGHHAEAWLWMKVRPARLTAVGAALAAHPEADVVAAVTGPANLMAGVTCRDTRDLYRYLTERVAPLDGVRELETAPVSRTVKRAGAAVP</sequence>
<dbReference type="InterPro" id="IPR036390">
    <property type="entry name" value="WH_DNA-bd_sf"/>
</dbReference>
<dbReference type="InterPro" id="IPR019887">
    <property type="entry name" value="Tscrpt_reg_AsnC/Lrp_C"/>
</dbReference>
<dbReference type="Pfam" id="PF13404">
    <property type="entry name" value="HTH_AsnC-type"/>
    <property type="match status" value="1"/>
</dbReference>